<evidence type="ECO:0000313" key="1">
    <source>
        <dbReference type="EMBL" id="PNT60871.1"/>
    </source>
</evidence>
<dbReference type="Gramene" id="PNT60871">
    <property type="protein sequence ID" value="PNT60871"/>
    <property type="gene ID" value="BRADI_5g07321v3"/>
</dbReference>
<gene>
    <name evidence="1" type="ORF">BRADI_5g07321v3</name>
</gene>
<dbReference type="AlphaFoldDB" id="A0A2K2CFR7"/>
<reference evidence="2" key="3">
    <citation type="submission" date="2018-08" db="UniProtKB">
        <authorList>
            <consortium name="EnsemblPlants"/>
        </authorList>
    </citation>
    <scope>IDENTIFICATION</scope>
    <source>
        <strain evidence="2">cv. Bd21</strain>
    </source>
</reference>
<reference evidence="1 2" key="1">
    <citation type="journal article" date="2010" name="Nature">
        <title>Genome sequencing and analysis of the model grass Brachypodium distachyon.</title>
        <authorList>
            <consortium name="International Brachypodium Initiative"/>
        </authorList>
    </citation>
    <scope>NUCLEOTIDE SEQUENCE [LARGE SCALE GENOMIC DNA]</scope>
    <source>
        <strain evidence="1 2">Bd21</strain>
    </source>
</reference>
<accession>A0A2K2CFR7</accession>
<evidence type="ECO:0000313" key="2">
    <source>
        <dbReference type="EnsemblPlants" id="PNT60871"/>
    </source>
</evidence>
<organism evidence="1">
    <name type="scientific">Brachypodium distachyon</name>
    <name type="common">Purple false brome</name>
    <name type="synonym">Trachynia distachya</name>
    <dbReference type="NCBI Taxonomy" id="15368"/>
    <lineage>
        <taxon>Eukaryota</taxon>
        <taxon>Viridiplantae</taxon>
        <taxon>Streptophyta</taxon>
        <taxon>Embryophyta</taxon>
        <taxon>Tracheophyta</taxon>
        <taxon>Spermatophyta</taxon>
        <taxon>Magnoliopsida</taxon>
        <taxon>Liliopsida</taxon>
        <taxon>Poales</taxon>
        <taxon>Poaceae</taxon>
        <taxon>BOP clade</taxon>
        <taxon>Pooideae</taxon>
        <taxon>Stipodae</taxon>
        <taxon>Brachypodieae</taxon>
        <taxon>Brachypodium</taxon>
    </lineage>
</organism>
<dbReference type="InParanoid" id="A0A2K2CFR7"/>
<dbReference type="EMBL" id="CM000884">
    <property type="protein sequence ID" value="PNT60871.1"/>
    <property type="molecule type" value="Genomic_DNA"/>
</dbReference>
<sequence>MDDNDDAVCVRVVFLMMSSGVPIQRCSENVLTAVWSGPGLEHIAPPISYRPSAVSAKQQLTAGNSAKMLFVPLCTAARTCFERDIWPTTTVYGSGAATANAKWLETNSVAAYPCAVLGTPPTSHLTPPDALNLHLDLLHLHPVCICNSRSYVLQIITCMGGSSSTTCGHHTSHITI</sequence>
<proteinExistence type="predicted"/>
<keyword evidence="3" id="KW-1185">Reference proteome</keyword>
<name>A0A2K2CFR7_BRADI</name>
<reference evidence="1" key="2">
    <citation type="submission" date="2017-06" db="EMBL/GenBank/DDBJ databases">
        <title>WGS assembly of Brachypodium distachyon.</title>
        <authorList>
            <consortium name="The International Brachypodium Initiative"/>
            <person name="Lucas S."/>
            <person name="Harmon-Smith M."/>
            <person name="Lail K."/>
            <person name="Tice H."/>
            <person name="Grimwood J."/>
            <person name="Bruce D."/>
            <person name="Barry K."/>
            <person name="Shu S."/>
            <person name="Lindquist E."/>
            <person name="Wang M."/>
            <person name="Pitluck S."/>
            <person name="Vogel J.P."/>
            <person name="Garvin D.F."/>
            <person name="Mockler T.C."/>
            <person name="Schmutz J."/>
            <person name="Rokhsar D."/>
            <person name="Bevan M.W."/>
        </authorList>
    </citation>
    <scope>NUCLEOTIDE SEQUENCE</scope>
    <source>
        <strain evidence="1">Bd21</strain>
    </source>
</reference>
<dbReference type="Proteomes" id="UP000008810">
    <property type="component" value="Chromosome 5"/>
</dbReference>
<dbReference type="EnsemblPlants" id="PNT60871">
    <property type="protein sequence ID" value="PNT60871"/>
    <property type="gene ID" value="BRADI_5g07321v3"/>
</dbReference>
<protein>
    <submittedName>
        <fullName evidence="1 2">Uncharacterized protein</fullName>
    </submittedName>
</protein>
<evidence type="ECO:0000313" key="3">
    <source>
        <dbReference type="Proteomes" id="UP000008810"/>
    </source>
</evidence>